<dbReference type="Proteomes" id="UP000501179">
    <property type="component" value="Chromosome"/>
</dbReference>
<dbReference type="InterPro" id="IPR027275">
    <property type="entry name" value="PRC-brl_dom"/>
</dbReference>
<feature type="compositionally biased region" description="Low complexity" evidence="1">
    <location>
        <begin position="114"/>
        <end position="143"/>
    </location>
</feature>
<dbReference type="PANTHER" id="PTHR38463:SF1">
    <property type="entry name" value="STRESS RESPONSE PROTEIN YSNF"/>
    <property type="match status" value="1"/>
</dbReference>
<organism evidence="4 5">
    <name type="scientific">Streptomyces liangshanensis</name>
    <dbReference type="NCBI Taxonomy" id="2717324"/>
    <lineage>
        <taxon>Bacteria</taxon>
        <taxon>Bacillati</taxon>
        <taxon>Actinomycetota</taxon>
        <taxon>Actinomycetes</taxon>
        <taxon>Kitasatosporales</taxon>
        <taxon>Streptomycetaceae</taxon>
        <taxon>Streptomyces</taxon>
    </lineage>
</organism>
<feature type="region of interest" description="Disordered" evidence="1">
    <location>
        <begin position="111"/>
        <end position="143"/>
    </location>
</feature>
<evidence type="ECO:0000259" key="3">
    <source>
        <dbReference type="Pfam" id="PF09557"/>
    </source>
</evidence>
<evidence type="ECO:0000259" key="2">
    <source>
        <dbReference type="Pfam" id="PF05239"/>
    </source>
</evidence>
<dbReference type="GO" id="GO:0030077">
    <property type="term" value="C:plasma membrane light-harvesting complex"/>
    <property type="evidence" value="ECO:0007669"/>
    <property type="project" value="InterPro"/>
</dbReference>
<dbReference type="EMBL" id="CP050177">
    <property type="protein sequence ID" value="QIQ07294.1"/>
    <property type="molecule type" value="Genomic_DNA"/>
</dbReference>
<dbReference type="Pfam" id="PF09557">
    <property type="entry name" value="DUF2382"/>
    <property type="match status" value="1"/>
</dbReference>
<proteinExistence type="predicted"/>
<feature type="region of interest" description="Disordered" evidence="1">
    <location>
        <begin position="275"/>
        <end position="320"/>
    </location>
</feature>
<feature type="region of interest" description="Disordered" evidence="1">
    <location>
        <begin position="159"/>
        <end position="184"/>
    </location>
</feature>
<protein>
    <submittedName>
        <fullName evidence="4">PRC and DUF2382 domain-containing protein</fullName>
    </submittedName>
</protein>
<sequence length="320" mass="34164">MMSADGVFNSPSELSGLTVYGNEGDKIGNVGQVYVDDVTGRPEWVTVKTGMFGMKESLIPLSGARRMGEDLHVPHTKETVKDAPRLDADEHLDPGQERALYEHYGLSGAGMGTGDAADTGARTGTGTGETNTDADTDMTATTGTAAGTGTLAGAAAADAGGSHQSFDKDKAPAASATSADLHNPELIRSEEELHVGTVEREVGTARLRKVVVTENVTTSVPISHEEVRVIHEPIDPTSEGAARPNIGEAETRVTLHAEQPVIRKETVAVERVRLETEKVTEEREVSSDVRKEQIEYDSGRDDKGMDGRRDRKGMGDDPMR</sequence>
<dbReference type="SUPFAM" id="SSF50346">
    <property type="entry name" value="PRC-barrel domain"/>
    <property type="match status" value="1"/>
</dbReference>
<evidence type="ECO:0000313" key="5">
    <source>
        <dbReference type="Proteomes" id="UP000501179"/>
    </source>
</evidence>
<dbReference type="Pfam" id="PF05239">
    <property type="entry name" value="PRC"/>
    <property type="match status" value="1"/>
</dbReference>
<dbReference type="KEGG" id="slia:HA039_32430"/>
<feature type="domain" description="PRC-barrel" evidence="2">
    <location>
        <begin position="12"/>
        <end position="62"/>
    </location>
</feature>
<dbReference type="GO" id="GO:0019684">
    <property type="term" value="P:photosynthesis, light reaction"/>
    <property type="evidence" value="ECO:0007669"/>
    <property type="project" value="InterPro"/>
</dbReference>
<dbReference type="InterPro" id="IPR052967">
    <property type="entry name" value="Stress_Response_Assoc"/>
</dbReference>
<evidence type="ECO:0000256" key="1">
    <source>
        <dbReference type="SAM" id="MobiDB-lite"/>
    </source>
</evidence>
<gene>
    <name evidence="4" type="ORF">HA039_32430</name>
</gene>
<name>A0A6G9HA10_9ACTN</name>
<dbReference type="Gene3D" id="3.90.50.10">
    <property type="entry name" value="Photosynthetic Reaction Center, subunit H, domain 2"/>
    <property type="match status" value="1"/>
</dbReference>
<evidence type="ECO:0000313" key="4">
    <source>
        <dbReference type="EMBL" id="QIQ07294.1"/>
    </source>
</evidence>
<dbReference type="InterPro" id="IPR014747">
    <property type="entry name" value="Bac_photo_RC_H_C"/>
</dbReference>
<keyword evidence="5" id="KW-1185">Reference proteome</keyword>
<dbReference type="PANTHER" id="PTHR38463">
    <property type="entry name" value="STRESS RESPONSE PROTEIN YSNF"/>
    <property type="match status" value="1"/>
</dbReference>
<dbReference type="InterPro" id="IPR019060">
    <property type="entry name" value="DUF2382"/>
</dbReference>
<reference evidence="4 5" key="1">
    <citation type="submission" date="2020-03" db="EMBL/GenBank/DDBJ databases">
        <title>A novel species.</title>
        <authorList>
            <person name="Gao J."/>
        </authorList>
    </citation>
    <scope>NUCLEOTIDE SEQUENCE [LARGE SCALE GENOMIC DNA]</scope>
    <source>
        <strain evidence="4 5">QMT-12</strain>
    </source>
</reference>
<accession>A0A6G9HA10</accession>
<dbReference type="InterPro" id="IPR011033">
    <property type="entry name" value="PRC_barrel-like_sf"/>
</dbReference>
<dbReference type="AlphaFoldDB" id="A0A6G9HA10"/>
<feature type="domain" description="DUF2382" evidence="3">
    <location>
        <begin position="187"/>
        <end position="295"/>
    </location>
</feature>